<dbReference type="Proteomes" id="UP000184529">
    <property type="component" value="Unassembled WGS sequence"/>
</dbReference>
<evidence type="ECO:0000313" key="2">
    <source>
        <dbReference type="EMBL" id="SHJ81902.1"/>
    </source>
</evidence>
<dbReference type="STRING" id="1121432.SAMN02745219_03414"/>
<gene>
    <name evidence="2" type="ORF">SAMN02745219_03414</name>
</gene>
<protein>
    <submittedName>
        <fullName evidence="2">Uncharacterized protein</fullName>
    </submittedName>
</protein>
<evidence type="ECO:0000313" key="3">
    <source>
        <dbReference type="Proteomes" id="UP000184529"/>
    </source>
</evidence>
<organism evidence="2 3">
    <name type="scientific">Desulfofundulus thermosubterraneus DSM 16057</name>
    <dbReference type="NCBI Taxonomy" id="1121432"/>
    <lineage>
        <taxon>Bacteria</taxon>
        <taxon>Bacillati</taxon>
        <taxon>Bacillota</taxon>
        <taxon>Clostridia</taxon>
        <taxon>Eubacteriales</taxon>
        <taxon>Peptococcaceae</taxon>
        <taxon>Desulfofundulus</taxon>
    </lineage>
</organism>
<feature type="transmembrane region" description="Helical" evidence="1">
    <location>
        <begin position="21"/>
        <end position="41"/>
    </location>
</feature>
<dbReference type="EMBL" id="FQZM01000068">
    <property type="protein sequence ID" value="SHJ81902.1"/>
    <property type="molecule type" value="Genomic_DNA"/>
</dbReference>
<accession>A0A1M6MEF2</accession>
<dbReference type="AlphaFoldDB" id="A0A1M6MEF2"/>
<keyword evidence="3" id="KW-1185">Reference proteome</keyword>
<keyword evidence="1" id="KW-0812">Transmembrane</keyword>
<keyword evidence="1" id="KW-0472">Membrane</keyword>
<proteinExistence type="predicted"/>
<name>A0A1M6MEF2_9FIRM</name>
<sequence>MSNYDEKTMTKNVDKIWYNNLYFPILILLLIFLPQGTIFFLRPFSSMAGGVIFPIGLC</sequence>
<evidence type="ECO:0000256" key="1">
    <source>
        <dbReference type="SAM" id="Phobius"/>
    </source>
</evidence>
<keyword evidence="1" id="KW-1133">Transmembrane helix</keyword>
<reference evidence="3" key="1">
    <citation type="submission" date="2016-11" db="EMBL/GenBank/DDBJ databases">
        <authorList>
            <person name="Varghese N."/>
            <person name="Submissions S."/>
        </authorList>
    </citation>
    <scope>NUCLEOTIDE SEQUENCE [LARGE SCALE GENOMIC DNA]</scope>
    <source>
        <strain evidence="3">DSM 16057</strain>
    </source>
</reference>